<dbReference type="EMBL" id="JAGMUU010000004">
    <property type="protein sequence ID" value="KAH7155459.1"/>
    <property type="molecule type" value="Genomic_DNA"/>
</dbReference>
<dbReference type="Proteomes" id="UP000717696">
    <property type="component" value="Unassembled WGS sequence"/>
</dbReference>
<comment type="caution">
    <text evidence="1">The sequence shown here is derived from an EMBL/GenBank/DDBJ whole genome shotgun (WGS) entry which is preliminary data.</text>
</comment>
<sequence>MTVRLHDWPSLQAPLYQKVFVNRTTTKRDAPYEEQSQSSCKSRQVMPTEHFFREQSMGEAHMVVEGGLFHSLAHASAPSIKLRMPSPRDDGRRGSLGCDGDISASWPPLFPLLPLDGSSSFLSPIVSTPGDSAPRCTPFVPCGENEKMIAHNVGRGKNINGKKIHFMPGVAGCVSKAGFLVLKIKSRDDDGRKLRNHQGEGPAKV</sequence>
<protein>
    <submittedName>
        <fullName evidence="1">Uncharacterized protein</fullName>
    </submittedName>
</protein>
<organism evidence="1 2">
    <name type="scientific">Dactylonectria estremocensis</name>
    <dbReference type="NCBI Taxonomy" id="1079267"/>
    <lineage>
        <taxon>Eukaryota</taxon>
        <taxon>Fungi</taxon>
        <taxon>Dikarya</taxon>
        <taxon>Ascomycota</taxon>
        <taxon>Pezizomycotina</taxon>
        <taxon>Sordariomycetes</taxon>
        <taxon>Hypocreomycetidae</taxon>
        <taxon>Hypocreales</taxon>
        <taxon>Nectriaceae</taxon>
        <taxon>Dactylonectria</taxon>
    </lineage>
</organism>
<evidence type="ECO:0000313" key="1">
    <source>
        <dbReference type="EMBL" id="KAH7155459.1"/>
    </source>
</evidence>
<accession>A0A9P9F745</accession>
<gene>
    <name evidence="1" type="ORF">B0J13DRAFT_521609</name>
</gene>
<evidence type="ECO:0000313" key="2">
    <source>
        <dbReference type="Proteomes" id="UP000717696"/>
    </source>
</evidence>
<reference evidence="1" key="1">
    <citation type="journal article" date="2021" name="Nat. Commun.">
        <title>Genetic determinants of endophytism in the Arabidopsis root mycobiome.</title>
        <authorList>
            <person name="Mesny F."/>
            <person name="Miyauchi S."/>
            <person name="Thiergart T."/>
            <person name="Pickel B."/>
            <person name="Atanasova L."/>
            <person name="Karlsson M."/>
            <person name="Huettel B."/>
            <person name="Barry K.W."/>
            <person name="Haridas S."/>
            <person name="Chen C."/>
            <person name="Bauer D."/>
            <person name="Andreopoulos W."/>
            <person name="Pangilinan J."/>
            <person name="LaButti K."/>
            <person name="Riley R."/>
            <person name="Lipzen A."/>
            <person name="Clum A."/>
            <person name="Drula E."/>
            <person name="Henrissat B."/>
            <person name="Kohler A."/>
            <person name="Grigoriev I.V."/>
            <person name="Martin F.M."/>
            <person name="Hacquard S."/>
        </authorList>
    </citation>
    <scope>NUCLEOTIDE SEQUENCE</scope>
    <source>
        <strain evidence="1">MPI-CAGE-AT-0021</strain>
    </source>
</reference>
<name>A0A9P9F745_9HYPO</name>
<dbReference type="AlphaFoldDB" id="A0A9P9F745"/>
<keyword evidence="2" id="KW-1185">Reference proteome</keyword>
<proteinExistence type="predicted"/>